<dbReference type="Gene3D" id="2.40.10.220">
    <property type="entry name" value="predicted glycosyltransferase like domains"/>
    <property type="match status" value="1"/>
</dbReference>
<dbReference type="EMBL" id="LSFI01000007">
    <property type="protein sequence ID" value="OAG28325.1"/>
    <property type="molecule type" value="Genomic_DNA"/>
</dbReference>
<name>A0A177E8T6_9BACT</name>
<protein>
    <recommendedName>
        <fullName evidence="1">PilZ domain-containing protein</fullName>
    </recommendedName>
</protein>
<dbReference type="Pfam" id="PF07238">
    <property type="entry name" value="PilZ"/>
    <property type="match status" value="1"/>
</dbReference>
<dbReference type="STRING" id="1795632.TH606_02370"/>
<keyword evidence="3" id="KW-1185">Reference proteome</keyword>
<comment type="caution">
    <text evidence="2">The sequence shown here is derived from an EMBL/GenBank/DDBJ whole genome shotgun (WGS) entry which is preliminary data.</text>
</comment>
<evidence type="ECO:0000313" key="2">
    <source>
        <dbReference type="EMBL" id="OAG28325.1"/>
    </source>
</evidence>
<dbReference type="OrthoDB" id="9795621at2"/>
<reference evidence="2 3" key="1">
    <citation type="submission" date="2016-02" db="EMBL/GenBank/DDBJ databases">
        <title>Draft genome sequence of Thermodesulfatator sp. S606.</title>
        <authorList>
            <person name="Lai Q."/>
            <person name="Cao J."/>
            <person name="Dupont S."/>
            <person name="Shao Z."/>
            <person name="Jebbar M."/>
            <person name="Alain K."/>
        </authorList>
    </citation>
    <scope>NUCLEOTIDE SEQUENCE [LARGE SCALE GENOMIC DNA]</scope>
    <source>
        <strain evidence="2 3">S606</strain>
    </source>
</reference>
<accession>A0A177E8T6</accession>
<organism evidence="2 3">
    <name type="scientific">Thermodesulfatator autotrophicus</name>
    <dbReference type="NCBI Taxonomy" id="1795632"/>
    <lineage>
        <taxon>Bacteria</taxon>
        <taxon>Pseudomonadati</taxon>
        <taxon>Thermodesulfobacteriota</taxon>
        <taxon>Thermodesulfobacteria</taxon>
        <taxon>Thermodesulfobacteriales</taxon>
        <taxon>Thermodesulfatatoraceae</taxon>
        <taxon>Thermodesulfatator</taxon>
    </lineage>
</organism>
<dbReference type="GO" id="GO:0035438">
    <property type="term" value="F:cyclic-di-GMP binding"/>
    <property type="evidence" value="ECO:0007669"/>
    <property type="project" value="InterPro"/>
</dbReference>
<proteinExistence type="predicted"/>
<dbReference type="SUPFAM" id="SSF141371">
    <property type="entry name" value="PilZ domain-like"/>
    <property type="match status" value="1"/>
</dbReference>
<evidence type="ECO:0000259" key="1">
    <source>
        <dbReference type="Pfam" id="PF07238"/>
    </source>
</evidence>
<dbReference type="Proteomes" id="UP000076964">
    <property type="component" value="Unassembled WGS sequence"/>
</dbReference>
<evidence type="ECO:0000313" key="3">
    <source>
        <dbReference type="Proteomes" id="UP000076964"/>
    </source>
</evidence>
<dbReference type="RefSeq" id="WP_068541093.1">
    <property type="nucleotide sequence ID" value="NZ_LSFI01000007.1"/>
</dbReference>
<gene>
    <name evidence="2" type="ORF">TH606_02370</name>
</gene>
<dbReference type="InterPro" id="IPR009875">
    <property type="entry name" value="PilZ_domain"/>
</dbReference>
<sequence>MLDKRIFERFTLKCPCHWVVEDGYQVFDAQIEDISLGGFRISTFTSLSPGQGIKFSLETKPPVKGRARVVWVRKDGEKYYAGLEIVELQEKFRKRFQEIIEELTLNNLPESYLR</sequence>
<feature type="domain" description="PilZ" evidence="1">
    <location>
        <begin position="4"/>
        <end position="101"/>
    </location>
</feature>
<dbReference type="AlphaFoldDB" id="A0A177E8T6"/>